<evidence type="ECO:0000313" key="1">
    <source>
        <dbReference type="EMBL" id="ABM77678.1"/>
    </source>
</evidence>
<accession>A2C868</accession>
<protein>
    <submittedName>
        <fullName evidence="1">Uncharacterized protein</fullName>
    </submittedName>
</protein>
<proteinExistence type="predicted"/>
<organism evidence="1 2">
    <name type="scientific">Prochlorococcus marinus (strain MIT 9303)</name>
    <dbReference type="NCBI Taxonomy" id="59922"/>
    <lineage>
        <taxon>Bacteria</taxon>
        <taxon>Bacillati</taxon>
        <taxon>Cyanobacteriota</taxon>
        <taxon>Cyanophyceae</taxon>
        <taxon>Synechococcales</taxon>
        <taxon>Prochlorococcaceae</taxon>
        <taxon>Prochlorococcus</taxon>
    </lineage>
</organism>
<dbReference type="EMBL" id="CP000554">
    <property type="protein sequence ID" value="ABM77678.1"/>
    <property type="molecule type" value="Genomic_DNA"/>
</dbReference>
<reference evidence="1 2" key="1">
    <citation type="journal article" date="2007" name="PLoS Genet.">
        <title>Patterns and implications of gene gain and loss in the evolution of Prochlorococcus.</title>
        <authorList>
            <person name="Kettler G.C."/>
            <person name="Martiny A.C."/>
            <person name="Huang K."/>
            <person name="Zucker J."/>
            <person name="Coleman M.L."/>
            <person name="Rodrigue S."/>
            <person name="Chen F."/>
            <person name="Lapidus A."/>
            <person name="Ferriera S."/>
            <person name="Johnson J."/>
            <person name="Steglich C."/>
            <person name="Church G.M."/>
            <person name="Richardson P."/>
            <person name="Chisholm S.W."/>
        </authorList>
    </citation>
    <scope>NUCLEOTIDE SEQUENCE [LARGE SCALE GENOMIC DNA]</scope>
    <source>
        <strain evidence="1 2">MIT 9303</strain>
    </source>
</reference>
<gene>
    <name evidence="1" type="ordered locus">P9303_09271</name>
</gene>
<evidence type="ECO:0000313" key="2">
    <source>
        <dbReference type="Proteomes" id="UP000002274"/>
    </source>
</evidence>
<name>A2C868_PROM3</name>
<dbReference type="KEGG" id="pmf:P9303_09271"/>
<dbReference type="Proteomes" id="UP000002274">
    <property type="component" value="Chromosome"/>
</dbReference>
<dbReference type="AlphaFoldDB" id="A2C868"/>
<sequence length="55" mass="6034">MVMADDLTTSLTGPTIDSDSLLTYLGEDWRRYVVLAFDGGDLGLQRSAQVTKALR</sequence>
<dbReference type="HOGENOM" id="CLU_3028744_0_0_3"/>
<dbReference type="STRING" id="59922.P9303_09271"/>